<protein>
    <submittedName>
        <fullName evidence="1">Uncharacterized protein</fullName>
    </submittedName>
</protein>
<sequence>MDNVTKNLHLQKWRIWKLFVTGKRFPKSALFDSGINGYHNAYQYALQGNERYLKFYKMPRTVIRLLNKYRIIG</sequence>
<accession>A0A1T5M514</accession>
<dbReference type="EMBL" id="FUZU01000003">
    <property type="protein sequence ID" value="SKC83300.1"/>
    <property type="molecule type" value="Genomic_DNA"/>
</dbReference>
<gene>
    <name evidence="1" type="ORF">SAMN05660236_4413</name>
</gene>
<evidence type="ECO:0000313" key="1">
    <source>
        <dbReference type="EMBL" id="SKC83300.1"/>
    </source>
</evidence>
<organism evidence="1 2">
    <name type="scientific">Ohtaekwangia koreensis</name>
    <dbReference type="NCBI Taxonomy" id="688867"/>
    <lineage>
        <taxon>Bacteria</taxon>
        <taxon>Pseudomonadati</taxon>
        <taxon>Bacteroidota</taxon>
        <taxon>Cytophagia</taxon>
        <taxon>Cytophagales</taxon>
        <taxon>Fulvivirgaceae</taxon>
        <taxon>Ohtaekwangia</taxon>
    </lineage>
</organism>
<proteinExistence type="predicted"/>
<dbReference type="AlphaFoldDB" id="A0A1T5M514"/>
<evidence type="ECO:0000313" key="2">
    <source>
        <dbReference type="Proteomes" id="UP000190961"/>
    </source>
</evidence>
<reference evidence="1 2" key="1">
    <citation type="submission" date="2017-02" db="EMBL/GenBank/DDBJ databases">
        <authorList>
            <person name="Peterson S.W."/>
        </authorList>
    </citation>
    <scope>NUCLEOTIDE SEQUENCE [LARGE SCALE GENOMIC DNA]</scope>
    <source>
        <strain evidence="1 2">DSM 25262</strain>
    </source>
</reference>
<dbReference type="Proteomes" id="UP000190961">
    <property type="component" value="Unassembled WGS sequence"/>
</dbReference>
<name>A0A1T5M514_9BACT</name>
<keyword evidence="2" id="KW-1185">Reference proteome</keyword>